<proteinExistence type="predicted"/>
<dbReference type="InterPro" id="IPR000182">
    <property type="entry name" value="GNAT_dom"/>
</dbReference>
<dbReference type="RefSeq" id="WP_379898547.1">
    <property type="nucleotide sequence ID" value="NZ_JBHRTR010000013.1"/>
</dbReference>
<dbReference type="Gene3D" id="3.40.630.30">
    <property type="match status" value="1"/>
</dbReference>
<evidence type="ECO:0000313" key="3">
    <source>
        <dbReference type="Proteomes" id="UP001595528"/>
    </source>
</evidence>
<organism evidence="2 3">
    <name type="scientific">Marinibaculum pumilum</name>
    <dbReference type="NCBI Taxonomy" id="1766165"/>
    <lineage>
        <taxon>Bacteria</taxon>
        <taxon>Pseudomonadati</taxon>
        <taxon>Pseudomonadota</taxon>
        <taxon>Alphaproteobacteria</taxon>
        <taxon>Rhodospirillales</taxon>
        <taxon>Rhodospirillaceae</taxon>
        <taxon>Marinibaculum</taxon>
    </lineage>
</organism>
<dbReference type="EC" id="2.3.-.-" evidence="2"/>
<dbReference type="PROSITE" id="PS51186">
    <property type="entry name" value="GNAT"/>
    <property type="match status" value="1"/>
</dbReference>
<comment type="caution">
    <text evidence="2">The sequence shown here is derived from an EMBL/GenBank/DDBJ whole genome shotgun (WGS) entry which is preliminary data.</text>
</comment>
<keyword evidence="2" id="KW-0012">Acyltransferase</keyword>
<keyword evidence="2" id="KW-0808">Transferase</keyword>
<name>A0ABV7KW77_9PROT</name>
<dbReference type="Proteomes" id="UP001595528">
    <property type="component" value="Unassembled WGS sequence"/>
</dbReference>
<dbReference type="CDD" id="cd04301">
    <property type="entry name" value="NAT_SF"/>
    <property type="match status" value="1"/>
</dbReference>
<feature type="domain" description="N-acetyltransferase" evidence="1">
    <location>
        <begin position="10"/>
        <end position="170"/>
    </location>
</feature>
<evidence type="ECO:0000313" key="2">
    <source>
        <dbReference type="EMBL" id="MFC3226524.1"/>
    </source>
</evidence>
<dbReference type="InterPro" id="IPR016181">
    <property type="entry name" value="Acyl_CoA_acyltransferase"/>
</dbReference>
<dbReference type="PANTHER" id="PTHR43138:SF1">
    <property type="entry name" value="N-ACETYLTRANSFERASE ACA1"/>
    <property type="match status" value="1"/>
</dbReference>
<dbReference type="InterPro" id="IPR052742">
    <property type="entry name" value="Mito_N-acetyltransferase"/>
</dbReference>
<protein>
    <submittedName>
        <fullName evidence="2">GNAT family N-acetyltransferase</fullName>
        <ecNumber evidence="2">2.3.-.-</ecNumber>
    </submittedName>
</protein>
<accession>A0ABV7KW77</accession>
<dbReference type="GO" id="GO:0016746">
    <property type="term" value="F:acyltransferase activity"/>
    <property type="evidence" value="ECO:0007669"/>
    <property type="project" value="UniProtKB-KW"/>
</dbReference>
<dbReference type="PANTHER" id="PTHR43138">
    <property type="entry name" value="ACETYLTRANSFERASE, GNAT FAMILY"/>
    <property type="match status" value="1"/>
</dbReference>
<dbReference type="SUPFAM" id="SSF55729">
    <property type="entry name" value="Acyl-CoA N-acyltransferases (Nat)"/>
    <property type="match status" value="1"/>
</dbReference>
<sequence length="170" mass="18639">MAGKADDSRVNIRPASDGDRAAIWQVLAPVFASGDSYPLPRDITEEAALDYWLGPAHEVFVAEDEGKLLGTYYMKANQPGAGDHVANCGYVTAPAATGRGIASTMCRHSLDHARHRGFRAMQFNFVVATNDRAVRLWQHLGFDIVGRLPGAFRHPERGFVDALVMFRSLP</sequence>
<keyword evidence="3" id="KW-1185">Reference proteome</keyword>
<gene>
    <name evidence="2" type="ORF">ACFOGJ_04740</name>
</gene>
<dbReference type="EMBL" id="JBHRTR010000013">
    <property type="protein sequence ID" value="MFC3226524.1"/>
    <property type="molecule type" value="Genomic_DNA"/>
</dbReference>
<evidence type="ECO:0000259" key="1">
    <source>
        <dbReference type="PROSITE" id="PS51186"/>
    </source>
</evidence>
<reference evidence="3" key="1">
    <citation type="journal article" date="2019" name="Int. J. Syst. Evol. Microbiol.">
        <title>The Global Catalogue of Microorganisms (GCM) 10K type strain sequencing project: providing services to taxonomists for standard genome sequencing and annotation.</title>
        <authorList>
            <consortium name="The Broad Institute Genomics Platform"/>
            <consortium name="The Broad Institute Genome Sequencing Center for Infectious Disease"/>
            <person name="Wu L."/>
            <person name="Ma J."/>
        </authorList>
    </citation>
    <scope>NUCLEOTIDE SEQUENCE [LARGE SCALE GENOMIC DNA]</scope>
    <source>
        <strain evidence="3">KCTC 42964</strain>
    </source>
</reference>
<dbReference type="Pfam" id="PF00583">
    <property type="entry name" value="Acetyltransf_1"/>
    <property type="match status" value="1"/>
</dbReference>